<comment type="catalytic activity">
    <reaction evidence="7">
        <text>L-threonyl-[protein] + ATP = O-phospho-L-threonyl-[protein] + ADP + H(+)</text>
        <dbReference type="Rhea" id="RHEA:46608"/>
        <dbReference type="Rhea" id="RHEA-COMP:11060"/>
        <dbReference type="Rhea" id="RHEA-COMP:11605"/>
        <dbReference type="ChEBI" id="CHEBI:15378"/>
        <dbReference type="ChEBI" id="CHEBI:30013"/>
        <dbReference type="ChEBI" id="CHEBI:30616"/>
        <dbReference type="ChEBI" id="CHEBI:61977"/>
        <dbReference type="ChEBI" id="CHEBI:456216"/>
        <dbReference type="EC" id="2.7.11.1"/>
    </reaction>
</comment>
<dbReference type="WBParaSite" id="HNAJ_0000571301-mRNA-1">
    <property type="protein sequence ID" value="HNAJ_0000571301-mRNA-1"/>
    <property type="gene ID" value="HNAJ_0000571301"/>
</dbReference>
<dbReference type="EMBL" id="UZAE01005263">
    <property type="protein sequence ID" value="VDO01569.1"/>
    <property type="molecule type" value="Genomic_DNA"/>
</dbReference>
<organism evidence="12">
    <name type="scientific">Rodentolepis nana</name>
    <name type="common">Dwarf tapeworm</name>
    <name type="synonym">Hymenolepis nana</name>
    <dbReference type="NCBI Taxonomy" id="102285"/>
    <lineage>
        <taxon>Eukaryota</taxon>
        <taxon>Metazoa</taxon>
        <taxon>Spiralia</taxon>
        <taxon>Lophotrochozoa</taxon>
        <taxon>Platyhelminthes</taxon>
        <taxon>Cestoda</taxon>
        <taxon>Eucestoda</taxon>
        <taxon>Cyclophyllidea</taxon>
        <taxon>Hymenolepididae</taxon>
        <taxon>Rodentolepis</taxon>
    </lineage>
</organism>
<dbReference type="Gene3D" id="1.10.510.10">
    <property type="entry name" value="Transferase(Phosphotransferase) domain 1"/>
    <property type="match status" value="1"/>
</dbReference>
<keyword evidence="5" id="KW-0418">Kinase</keyword>
<evidence type="ECO:0000256" key="7">
    <source>
        <dbReference type="ARBA" id="ARBA00047899"/>
    </source>
</evidence>
<evidence type="ECO:0000256" key="1">
    <source>
        <dbReference type="ARBA" id="ARBA00012513"/>
    </source>
</evidence>
<dbReference type="EC" id="2.7.11.1" evidence="1"/>
<dbReference type="STRING" id="102285.A0A0R3TF73"/>
<evidence type="ECO:0000256" key="6">
    <source>
        <dbReference type="ARBA" id="ARBA00022840"/>
    </source>
</evidence>
<comment type="catalytic activity">
    <reaction evidence="8">
        <text>L-seryl-[protein] + ATP = O-phospho-L-seryl-[protein] + ADP + H(+)</text>
        <dbReference type="Rhea" id="RHEA:17989"/>
        <dbReference type="Rhea" id="RHEA-COMP:9863"/>
        <dbReference type="Rhea" id="RHEA-COMP:11604"/>
        <dbReference type="ChEBI" id="CHEBI:15378"/>
        <dbReference type="ChEBI" id="CHEBI:29999"/>
        <dbReference type="ChEBI" id="CHEBI:30616"/>
        <dbReference type="ChEBI" id="CHEBI:83421"/>
        <dbReference type="ChEBI" id="CHEBI:456216"/>
        <dbReference type="EC" id="2.7.11.1"/>
    </reaction>
</comment>
<evidence type="ECO:0000256" key="8">
    <source>
        <dbReference type="ARBA" id="ARBA00048679"/>
    </source>
</evidence>
<dbReference type="InterPro" id="IPR011009">
    <property type="entry name" value="Kinase-like_dom_sf"/>
</dbReference>
<dbReference type="PANTHER" id="PTHR24054:SF0">
    <property type="entry name" value="CASEIN KINASE II SUBUNIT ALPHA"/>
    <property type="match status" value="1"/>
</dbReference>
<evidence type="ECO:0000259" key="9">
    <source>
        <dbReference type="PROSITE" id="PS50011"/>
    </source>
</evidence>
<proteinExistence type="predicted"/>
<keyword evidence="2" id="KW-0723">Serine/threonine-protein kinase</keyword>
<dbReference type="SMART" id="SM00220">
    <property type="entry name" value="S_TKc"/>
    <property type="match status" value="1"/>
</dbReference>
<dbReference type="SUPFAM" id="SSF56112">
    <property type="entry name" value="Protein kinase-like (PK-like)"/>
    <property type="match status" value="1"/>
</dbReference>
<evidence type="ECO:0000313" key="10">
    <source>
        <dbReference type="EMBL" id="VDO01569.1"/>
    </source>
</evidence>
<feature type="domain" description="Protein kinase" evidence="9">
    <location>
        <begin position="1"/>
        <end position="213"/>
    </location>
</feature>
<dbReference type="InterPro" id="IPR045216">
    <property type="entry name" value="CK2_alpha"/>
</dbReference>
<evidence type="ECO:0000256" key="4">
    <source>
        <dbReference type="ARBA" id="ARBA00022741"/>
    </source>
</evidence>
<dbReference type="AlphaFoldDB" id="A0A0R3TF73"/>
<protein>
    <recommendedName>
        <fullName evidence="1">non-specific serine/threonine protein kinase</fullName>
        <ecNumber evidence="1">2.7.11.1</ecNumber>
    </recommendedName>
</protein>
<keyword evidence="6" id="KW-0067">ATP-binding</keyword>
<evidence type="ECO:0000256" key="5">
    <source>
        <dbReference type="ARBA" id="ARBA00022777"/>
    </source>
</evidence>
<evidence type="ECO:0000313" key="12">
    <source>
        <dbReference type="WBParaSite" id="HNAJ_0000571301-mRNA-1"/>
    </source>
</evidence>
<dbReference type="PROSITE" id="PS50011">
    <property type="entry name" value="PROTEIN_KINASE_DOM"/>
    <property type="match status" value="1"/>
</dbReference>
<dbReference type="GO" id="GO:0005524">
    <property type="term" value="F:ATP binding"/>
    <property type="evidence" value="ECO:0007669"/>
    <property type="project" value="UniProtKB-KW"/>
</dbReference>
<dbReference type="GO" id="GO:0051726">
    <property type="term" value="P:regulation of cell cycle"/>
    <property type="evidence" value="ECO:0007669"/>
    <property type="project" value="TreeGrafter"/>
</dbReference>
<reference evidence="12" key="1">
    <citation type="submission" date="2017-02" db="UniProtKB">
        <authorList>
            <consortium name="WormBaseParasite"/>
        </authorList>
    </citation>
    <scope>IDENTIFICATION</scope>
</reference>
<dbReference type="GO" id="GO:0004674">
    <property type="term" value="F:protein serine/threonine kinase activity"/>
    <property type="evidence" value="ECO:0007669"/>
    <property type="project" value="UniProtKB-KW"/>
</dbReference>
<dbReference type="InterPro" id="IPR000719">
    <property type="entry name" value="Prot_kinase_dom"/>
</dbReference>
<dbReference type="Pfam" id="PF00069">
    <property type="entry name" value="Pkinase"/>
    <property type="match status" value="1"/>
</dbReference>
<evidence type="ECO:0000313" key="11">
    <source>
        <dbReference type="Proteomes" id="UP000278807"/>
    </source>
</evidence>
<evidence type="ECO:0000256" key="2">
    <source>
        <dbReference type="ARBA" id="ARBA00022527"/>
    </source>
</evidence>
<name>A0A0R3TF73_RODNA</name>
<dbReference type="GO" id="GO:0005829">
    <property type="term" value="C:cytosol"/>
    <property type="evidence" value="ECO:0007669"/>
    <property type="project" value="TreeGrafter"/>
</dbReference>
<gene>
    <name evidence="10" type="ORF">HNAJ_LOCUS5709</name>
</gene>
<accession>A0A0R3TF73</accession>
<dbReference type="PANTHER" id="PTHR24054">
    <property type="entry name" value="CASEIN KINASE II SUBUNIT ALPHA"/>
    <property type="match status" value="1"/>
</dbReference>
<keyword evidence="4" id="KW-0547">Nucleotide-binding</keyword>
<keyword evidence="11" id="KW-1185">Reference proteome</keyword>
<sequence length="221" mass="25898">MSDHFINTSYREFANNPTADEIPIYMRQLMNAICACHEMKLIHRDIRPDTVLIDRNQRLLRLTDFGKSVIYVPEEPYSIDHNEIYYEAPELLLENVKYDFSVDMWAFGCLFAALVLRDNLLFYEVTVTDKLLRIIDFLGIEGLKAYASRRQLSLPPYIEEFAKMHPRISFVSLVKPENAEYVNLWAIDLIERILTYDPVDRFTAEKALLHCYFQKTNSAGQ</sequence>
<dbReference type="GO" id="GO:0005634">
    <property type="term" value="C:nucleus"/>
    <property type="evidence" value="ECO:0007669"/>
    <property type="project" value="TreeGrafter"/>
</dbReference>
<keyword evidence="3" id="KW-0808">Transferase</keyword>
<dbReference type="Proteomes" id="UP000278807">
    <property type="component" value="Unassembled WGS sequence"/>
</dbReference>
<dbReference type="GO" id="GO:0005956">
    <property type="term" value="C:protein kinase CK2 complex"/>
    <property type="evidence" value="ECO:0007669"/>
    <property type="project" value="TreeGrafter"/>
</dbReference>
<reference evidence="10 11" key="2">
    <citation type="submission" date="2018-11" db="EMBL/GenBank/DDBJ databases">
        <authorList>
            <consortium name="Pathogen Informatics"/>
        </authorList>
    </citation>
    <scope>NUCLEOTIDE SEQUENCE [LARGE SCALE GENOMIC DNA]</scope>
</reference>
<evidence type="ECO:0000256" key="3">
    <source>
        <dbReference type="ARBA" id="ARBA00022679"/>
    </source>
</evidence>